<protein>
    <recommendedName>
        <fullName evidence="1">DUF6894 domain-containing protein</fullName>
    </recommendedName>
</protein>
<comment type="caution">
    <text evidence="2">The sequence shown here is derived from an EMBL/GenBank/DDBJ whole genome shotgun (WGS) entry which is preliminary data.</text>
</comment>
<reference evidence="2 3" key="1">
    <citation type="submission" date="2024-01" db="EMBL/GenBank/DDBJ databases">
        <title>New evidence supports the origin of RcGTA from prophage.</title>
        <authorList>
            <person name="Xu Y."/>
            <person name="Liu B."/>
            <person name="Chen F."/>
        </authorList>
    </citation>
    <scope>NUCLEOTIDE SEQUENCE [LARGE SCALE GENOMIC DNA]</scope>
    <source>
        <strain evidence="2 3">CBW1107-2</strain>
    </source>
</reference>
<dbReference type="RefSeq" id="WP_368804988.1">
    <property type="nucleotide sequence ID" value="NZ_JAZHFV010000011.1"/>
</dbReference>
<gene>
    <name evidence="2" type="ORF">V1479_23410</name>
</gene>
<keyword evidence="3" id="KW-1185">Reference proteome</keyword>
<proteinExistence type="predicted"/>
<organism evidence="2 3">
    <name type="scientific">Neoaquamicrobium sediminum</name>
    <dbReference type="NCBI Taxonomy" id="1849104"/>
    <lineage>
        <taxon>Bacteria</taxon>
        <taxon>Pseudomonadati</taxon>
        <taxon>Pseudomonadota</taxon>
        <taxon>Alphaproteobacteria</taxon>
        <taxon>Hyphomicrobiales</taxon>
        <taxon>Phyllobacteriaceae</taxon>
        <taxon>Neoaquamicrobium</taxon>
    </lineage>
</organism>
<accession>A0ABV3X1J4</accession>
<evidence type="ECO:0000313" key="3">
    <source>
        <dbReference type="Proteomes" id="UP001559025"/>
    </source>
</evidence>
<dbReference type="Proteomes" id="UP001559025">
    <property type="component" value="Unassembled WGS sequence"/>
</dbReference>
<dbReference type="InterPro" id="IPR054189">
    <property type="entry name" value="DUF6894"/>
</dbReference>
<dbReference type="Pfam" id="PF21834">
    <property type="entry name" value="DUF6894"/>
    <property type="match status" value="1"/>
</dbReference>
<evidence type="ECO:0000313" key="2">
    <source>
        <dbReference type="EMBL" id="MEX4010273.1"/>
    </source>
</evidence>
<feature type="domain" description="DUF6894" evidence="1">
    <location>
        <begin position="4"/>
        <end position="70"/>
    </location>
</feature>
<dbReference type="EMBL" id="JAZHFV010000011">
    <property type="protein sequence ID" value="MEX4010273.1"/>
    <property type="molecule type" value="Genomic_DNA"/>
</dbReference>
<evidence type="ECO:0000259" key="1">
    <source>
        <dbReference type="Pfam" id="PF21834"/>
    </source>
</evidence>
<sequence length="80" mass="9229">MPIFFFAIDNGRYSTTDPKGLEFRNEEEASREAVQAITEMAVDEVPDGNDRTFRIVVLNAHKQSLFECEFNFKARRLSPD</sequence>
<name>A0ABV3X1J4_9HYPH</name>